<dbReference type="GO" id="GO:0005975">
    <property type="term" value="P:carbohydrate metabolic process"/>
    <property type="evidence" value="ECO:0007669"/>
    <property type="project" value="InterPro"/>
</dbReference>
<dbReference type="InterPro" id="IPR008928">
    <property type="entry name" value="6-hairpin_glycosidase_sf"/>
</dbReference>
<reference evidence="2 3" key="1">
    <citation type="submission" date="2018-06" db="EMBL/GenBank/DDBJ databases">
        <title>Draft Genome Sequence of a Novel Marine Bacterium Related to the Verrucomicrobia.</title>
        <authorList>
            <person name="Vosseberg J."/>
            <person name="Martijn J."/>
            <person name="Ettema T.J.G."/>
        </authorList>
    </citation>
    <scope>NUCLEOTIDE SEQUENCE [LARGE SCALE GENOMIC DNA]</scope>
    <source>
        <strain evidence="2">TARA_B100001123</strain>
    </source>
</reference>
<sequence>MKTIRATVPITQPRSWAVQQRHLFHAMEQSVHPFINRYVRPDGEFIWDDTWGGGSPDDYYEPYFNWPLLYIMGGGKHLVDLAHRGWEGITRQLTRCGTVHNDYHRAEDVFHNSESDVFFYHLCLADPNNGDLHRRARKFAGFYNGDDPEVRNYDPKHKIILSPRNGSGGPHYLPESDRDKPSGGGERYGLPFYDVPGAKSWKDTANNPEKAREMGRRVYERWGKGDVIANLAQSSLVTNAFLLTGEEKYRDWVVEYTDAWIERAKANDWMIPDNVGHSGKVGEYIEGNWYGGMYGWTAWHGWYNIQMTALDAAANAYLITRDSDYLELPRRQQDRIFEMGEKRDIRNEHMSLQEHWYGQFTAMGERTETFLVPYRYGDAGWFDWQPMSPTFPAALWNLSMANEDWERIENLRHQESYDWRDIVGFHNKEDACHDQPWLRFLAGENPEFPERMLQASYKEMSRRIALIGAEQSVGTHHNIHLWQSVNPVSSEALIQQTLGGPQPIYNGGLLHVRLRYYDVHARRAGLPPDVAALVEKLEAKRTILRLLNLNPVEDRSLVIQAGAFGEHTFTGATYNSLDSEFPGHHFGYAAPPIKTLSQKTDLSGVYLRVELPAATEITLDLAMDRYVNEPSYGSLF</sequence>
<dbReference type="EMBL" id="CP029803">
    <property type="protein sequence ID" value="AWT58856.1"/>
    <property type="molecule type" value="Genomic_DNA"/>
</dbReference>
<proteinExistence type="predicted"/>
<dbReference type="Pfam" id="PF26099">
    <property type="entry name" value="DUF8034"/>
    <property type="match status" value="1"/>
</dbReference>
<dbReference type="KEGG" id="mtar:DF168_00028"/>
<protein>
    <submittedName>
        <fullName evidence="2">Uncharacterized protein</fullName>
    </submittedName>
</protein>
<dbReference type="AlphaFoldDB" id="A0A2Z4ADB6"/>
<dbReference type="Proteomes" id="UP000247465">
    <property type="component" value="Chromosome"/>
</dbReference>
<accession>A0A2Z4ADB6</accession>
<evidence type="ECO:0000256" key="1">
    <source>
        <dbReference type="SAM" id="MobiDB-lite"/>
    </source>
</evidence>
<organism evidence="2 3">
    <name type="scientific">Candidatus Moanibacter tarae</name>
    <dbReference type="NCBI Taxonomy" id="2200854"/>
    <lineage>
        <taxon>Bacteria</taxon>
        <taxon>Pseudomonadati</taxon>
        <taxon>Verrucomicrobiota</taxon>
        <taxon>Opitutia</taxon>
        <taxon>Puniceicoccales</taxon>
        <taxon>Puniceicoccales incertae sedis</taxon>
        <taxon>Candidatus Moanibacter</taxon>
    </lineage>
</organism>
<name>A0A2Z4ADB6_9BACT</name>
<evidence type="ECO:0000313" key="2">
    <source>
        <dbReference type="EMBL" id="AWT58856.1"/>
    </source>
</evidence>
<gene>
    <name evidence="2" type="ORF">DF168_00028</name>
</gene>
<dbReference type="SUPFAM" id="SSF48208">
    <property type="entry name" value="Six-hairpin glycosidases"/>
    <property type="match status" value="1"/>
</dbReference>
<feature type="region of interest" description="Disordered" evidence="1">
    <location>
        <begin position="159"/>
        <end position="187"/>
    </location>
</feature>
<evidence type="ECO:0000313" key="3">
    <source>
        <dbReference type="Proteomes" id="UP000247465"/>
    </source>
</evidence>
<dbReference type="InterPro" id="IPR058347">
    <property type="entry name" value="DUF8034"/>
</dbReference>